<comment type="caution">
    <text evidence="2">The sequence shown here is derived from an EMBL/GenBank/DDBJ whole genome shotgun (WGS) entry which is preliminary data.</text>
</comment>
<dbReference type="Proteomes" id="UP000694300">
    <property type="component" value="Unassembled WGS sequence"/>
</dbReference>
<keyword evidence="1" id="KW-0472">Membrane</keyword>
<accession>A0ABS6U9Y7</accession>
<keyword evidence="1" id="KW-0812">Transmembrane</keyword>
<dbReference type="EMBL" id="JADQDF010000001">
    <property type="protein sequence ID" value="MBW0129053.1"/>
    <property type="molecule type" value="Genomic_DNA"/>
</dbReference>
<proteinExistence type="predicted"/>
<dbReference type="RefSeq" id="WP_218592507.1">
    <property type="nucleotide sequence ID" value="NZ_JADQDE010000178.1"/>
</dbReference>
<gene>
    <name evidence="2" type="ORF">I4I82_15400</name>
</gene>
<sequence length="54" mass="5315">MSTATVVAVTLLVVCLGLIYIMGRARTLGPLVLVGVFLGVAVGISGTALVGGLT</sequence>
<keyword evidence="1" id="KW-1133">Transmembrane helix</keyword>
<protein>
    <submittedName>
        <fullName evidence="2">Uncharacterized protein</fullName>
    </submittedName>
</protein>
<keyword evidence="3" id="KW-1185">Reference proteome</keyword>
<feature type="transmembrane region" description="Helical" evidence="1">
    <location>
        <begin position="6"/>
        <end position="23"/>
    </location>
</feature>
<reference evidence="2 3" key="1">
    <citation type="submission" date="2020-11" db="EMBL/GenBank/DDBJ databases">
        <title>Pseudonocardia abyssalis sp. nov. and Pseudonocardia oceani sp. nov., description and phylogenomic analysis of two novel actinomycetes isolated from the deep Southern Ocean.</title>
        <authorList>
            <person name="Parra J."/>
        </authorList>
    </citation>
    <scope>NUCLEOTIDE SEQUENCE [LARGE SCALE GENOMIC DNA]</scope>
    <source>
        <strain evidence="3">KRD185</strain>
    </source>
</reference>
<evidence type="ECO:0000313" key="2">
    <source>
        <dbReference type="EMBL" id="MBW0129053.1"/>
    </source>
</evidence>
<organism evidence="2 3">
    <name type="scientific">Pseudonocardia oceani</name>
    <dbReference type="NCBI Taxonomy" id="2792013"/>
    <lineage>
        <taxon>Bacteria</taxon>
        <taxon>Bacillati</taxon>
        <taxon>Actinomycetota</taxon>
        <taxon>Actinomycetes</taxon>
        <taxon>Pseudonocardiales</taxon>
        <taxon>Pseudonocardiaceae</taxon>
        <taxon>Pseudonocardia</taxon>
    </lineage>
</organism>
<evidence type="ECO:0000256" key="1">
    <source>
        <dbReference type="SAM" id="Phobius"/>
    </source>
</evidence>
<evidence type="ECO:0000313" key="3">
    <source>
        <dbReference type="Proteomes" id="UP000694300"/>
    </source>
</evidence>
<feature type="transmembrane region" description="Helical" evidence="1">
    <location>
        <begin position="30"/>
        <end position="53"/>
    </location>
</feature>
<name>A0ABS6U9Y7_9PSEU</name>